<evidence type="ECO:0000256" key="1">
    <source>
        <dbReference type="PROSITE-ProRule" id="PRU00042"/>
    </source>
</evidence>
<feature type="domain" description="C2H2-type" evidence="4">
    <location>
        <begin position="115"/>
        <end position="143"/>
    </location>
</feature>
<evidence type="ECO:0000313" key="5">
    <source>
        <dbReference type="EMBL" id="KAK8898622.1"/>
    </source>
</evidence>
<dbReference type="Proteomes" id="UP001470230">
    <property type="component" value="Unassembled WGS sequence"/>
</dbReference>
<feature type="compositionally biased region" description="Basic and acidic residues" evidence="3">
    <location>
        <begin position="225"/>
        <end position="236"/>
    </location>
</feature>
<keyword evidence="1" id="KW-0863">Zinc-finger</keyword>
<feature type="compositionally biased region" description="Low complexity" evidence="3">
    <location>
        <begin position="331"/>
        <end position="358"/>
    </location>
</feature>
<feature type="coiled-coil region" evidence="2">
    <location>
        <begin position="77"/>
        <end position="104"/>
    </location>
</feature>
<feature type="compositionally biased region" description="Polar residues" evidence="3">
    <location>
        <begin position="309"/>
        <end position="318"/>
    </location>
</feature>
<feature type="compositionally biased region" description="Low complexity" evidence="3">
    <location>
        <begin position="298"/>
        <end position="308"/>
    </location>
</feature>
<proteinExistence type="predicted"/>
<evidence type="ECO:0000313" key="6">
    <source>
        <dbReference type="Proteomes" id="UP001470230"/>
    </source>
</evidence>
<keyword evidence="6" id="KW-1185">Reference proteome</keyword>
<gene>
    <name evidence="5" type="ORF">M9Y10_000914</name>
</gene>
<organism evidence="5 6">
    <name type="scientific">Tritrichomonas musculus</name>
    <dbReference type="NCBI Taxonomy" id="1915356"/>
    <lineage>
        <taxon>Eukaryota</taxon>
        <taxon>Metamonada</taxon>
        <taxon>Parabasalia</taxon>
        <taxon>Tritrichomonadida</taxon>
        <taxon>Tritrichomonadidae</taxon>
        <taxon>Tritrichomonas</taxon>
    </lineage>
</organism>
<keyword evidence="1" id="KW-0479">Metal-binding</keyword>
<accession>A0ABR2L782</accession>
<evidence type="ECO:0000256" key="3">
    <source>
        <dbReference type="SAM" id="MobiDB-lite"/>
    </source>
</evidence>
<evidence type="ECO:0000259" key="4">
    <source>
        <dbReference type="PROSITE" id="PS50157"/>
    </source>
</evidence>
<reference evidence="5 6" key="1">
    <citation type="submission" date="2024-04" db="EMBL/GenBank/DDBJ databases">
        <title>Tritrichomonas musculus Genome.</title>
        <authorList>
            <person name="Alves-Ferreira E."/>
            <person name="Grigg M."/>
            <person name="Lorenzi H."/>
            <person name="Galac M."/>
        </authorList>
    </citation>
    <scope>NUCLEOTIDE SEQUENCE [LARGE SCALE GENOMIC DNA]</scope>
    <source>
        <strain evidence="5 6">EAF2021</strain>
    </source>
</reference>
<dbReference type="PROSITE" id="PS00028">
    <property type="entry name" value="ZINC_FINGER_C2H2_1"/>
    <property type="match status" value="1"/>
</dbReference>
<feature type="region of interest" description="Disordered" evidence="3">
    <location>
        <begin position="286"/>
        <end position="358"/>
    </location>
</feature>
<keyword evidence="2" id="KW-0175">Coiled coil</keyword>
<protein>
    <recommendedName>
        <fullName evidence="4">C2H2-type domain-containing protein</fullName>
    </recommendedName>
</protein>
<sequence length="370" mass="42693">MTSSYYANLKIINWDFIKGISTRDLRLKKDPKIIQKLIVNFLNSHALFSDPSFCPAELVNKYFQLLQISVSVMVSHIHDLKQEIDDKNNEIKQLKNEKEKRNSKVPKYILPPVVFQCVFCSKLFKTRTYLNNHIKRRHPERNYPITQDQPPNNEPEIRHIVKTATNVPEVSQDLGPFKDEANAMLDHFDTILKNEQICLRSDFMEQFHRIDNMIQEILRKVHEERMNSTRRTREMDDASYSDPEAQDERLKASDNSTSTHIYSEHENLDNEDSYSYHEYSLNEGEIKQSTQNTKKSESSTSAPAATETGTLKSGSPSQEVPAAPPQTEAVSSTASYSTSQTTPATAATPTYSSYHQNYEYYDYYEYSDEG</sequence>
<keyword evidence="1" id="KW-0862">Zinc</keyword>
<name>A0ABR2L782_9EUKA</name>
<feature type="region of interest" description="Disordered" evidence="3">
    <location>
        <begin position="225"/>
        <end position="258"/>
    </location>
</feature>
<dbReference type="InterPro" id="IPR013087">
    <property type="entry name" value="Znf_C2H2_type"/>
</dbReference>
<dbReference type="SMART" id="SM00355">
    <property type="entry name" value="ZnF_C2H2"/>
    <property type="match status" value="1"/>
</dbReference>
<comment type="caution">
    <text evidence="5">The sequence shown here is derived from an EMBL/GenBank/DDBJ whole genome shotgun (WGS) entry which is preliminary data.</text>
</comment>
<dbReference type="EMBL" id="JAPFFF010000001">
    <property type="protein sequence ID" value="KAK8898622.1"/>
    <property type="molecule type" value="Genomic_DNA"/>
</dbReference>
<dbReference type="PROSITE" id="PS50157">
    <property type="entry name" value="ZINC_FINGER_C2H2_2"/>
    <property type="match status" value="1"/>
</dbReference>
<dbReference type="Gene3D" id="3.30.160.60">
    <property type="entry name" value="Classic Zinc Finger"/>
    <property type="match status" value="1"/>
</dbReference>
<evidence type="ECO:0000256" key="2">
    <source>
        <dbReference type="SAM" id="Coils"/>
    </source>
</evidence>